<dbReference type="EMBL" id="JBHSWV010000121">
    <property type="protein sequence ID" value="MFC6765017.1"/>
    <property type="molecule type" value="Genomic_DNA"/>
</dbReference>
<dbReference type="Proteomes" id="UP001596383">
    <property type="component" value="Unassembled WGS sequence"/>
</dbReference>
<keyword evidence="3" id="KW-1185">Reference proteome</keyword>
<protein>
    <recommendedName>
        <fullName evidence="1">DUF8128 domain-containing protein</fullName>
    </recommendedName>
</protein>
<dbReference type="AlphaFoldDB" id="A0ABD5SIZ9"/>
<comment type="caution">
    <text evidence="2">The sequence shown here is derived from an EMBL/GenBank/DDBJ whole genome shotgun (WGS) entry which is preliminary data.</text>
</comment>
<dbReference type="Pfam" id="PF26449">
    <property type="entry name" value="DUF8128"/>
    <property type="match status" value="1"/>
</dbReference>
<reference evidence="2 3" key="1">
    <citation type="journal article" date="2019" name="Int. J. Syst. Evol. Microbiol.">
        <title>The Global Catalogue of Microorganisms (GCM) 10K type strain sequencing project: providing services to taxonomists for standard genome sequencing and annotation.</title>
        <authorList>
            <consortium name="The Broad Institute Genomics Platform"/>
            <consortium name="The Broad Institute Genome Sequencing Center for Infectious Disease"/>
            <person name="Wu L."/>
            <person name="Ma J."/>
        </authorList>
    </citation>
    <scope>NUCLEOTIDE SEQUENCE [LARGE SCALE GENOMIC DNA]</scope>
    <source>
        <strain evidence="2 3">LMG 29247</strain>
    </source>
</reference>
<dbReference type="RefSeq" id="WP_273738062.1">
    <property type="nucleotide sequence ID" value="NZ_JAQIVI010000121.1"/>
</dbReference>
<accession>A0ABD5SIZ9</accession>
<evidence type="ECO:0000259" key="1">
    <source>
        <dbReference type="Pfam" id="PF26449"/>
    </source>
</evidence>
<evidence type="ECO:0000313" key="2">
    <source>
        <dbReference type="EMBL" id="MFC6765017.1"/>
    </source>
</evidence>
<proteinExistence type="predicted"/>
<sequence length="178" mass="20545">MFEKKRRLFTRTTIEHPPSDIEKKAAKIIRDQHGDRAWNVNIRLFAVSEDETVARRRVKKAATQFENYYETATEQKFEPVPLEDKDLRQELDRLVKREWVDRGIVKSESEAAGIIHVPNVEINQQNLDWALSKPGEGIPPGTARFDFEDAGVSMASNKEKQLEMLDSSGKGDPFWFGW</sequence>
<name>A0ABD5SIZ9_9EURY</name>
<evidence type="ECO:0000313" key="3">
    <source>
        <dbReference type="Proteomes" id="UP001596383"/>
    </source>
</evidence>
<dbReference type="InterPro" id="IPR058441">
    <property type="entry name" value="DUF8128"/>
</dbReference>
<gene>
    <name evidence="2" type="ORF">ACFQE6_08340</name>
</gene>
<organism evidence="2 3">
    <name type="scientific">Natrinema soli</name>
    <dbReference type="NCBI Taxonomy" id="1930624"/>
    <lineage>
        <taxon>Archaea</taxon>
        <taxon>Methanobacteriati</taxon>
        <taxon>Methanobacteriota</taxon>
        <taxon>Stenosarchaea group</taxon>
        <taxon>Halobacteria</taxon>
        <taxon>Halobacteriales</taxon>
        <taxon>Natrialbaceae</taxon>
        <taxon>Natrinema</taxon>
    </lineage>
</organism>
<feature type="domain" description="DUF8128" evidence="1">
    <location>
        <begin position="15"/>
        <end position="129"/>
    </location>
</feature>